<evidence type="ECO:0000259" key="3">
    <source>
        <dbReference type="PROSITE" id="PS50114"/>
    </source>
</evidence>
<dbReference type="CDD" id="cd00067">
    <property type="entry name" value="GAL4"/>
    <property type="match status" value="1"/>
</dbReference>
<keyword evidence="1" id="KW-0862">Zinc</keyword>
<dbReference type="PROSITE" id="PS50114">
    <property type="entry name" value="GATA_ZN_FINGER_2"/>
    <property type="match status" value="1"/>
</dbReference>
<evidence type="ECO:0000313" key="4">
    <source>
        <dbReference type="EMBL" id="KAF9062066.1"/>
    </source>
</evidence>
<dbReference type="PROSITE" id="PS50048">
    <property type="entry name" value="ZN2_CY6_FUNGAL_2"/>
    <property type="match status" value="1"/>
</dbReference>
<dbReference type="InterPro" id="IPR000679">
    <property type="entry name" value="Znf_GATA"/>
</dbReference>
<dbReference type="EMBL" id="JADNRY010000066">
    <property type="protein sequence ID" value="KAF9067991.1"/>
    <property type="molecule type" value="Genomic_DNA"/>
</dbReference>
<evidence type="ECO:0000256" key="1">
    <source>
        <dbReference type="PROSITE-ProRule" id="PRU00094"/>
    </source>
</evidence>
<dbReference type="GO" id="GO:0043565">
    <property type="term" value="F:sequence-specific DNA binding"/>
    <property type="evidence" value="ECO:0007669"/>
    <property type="project" value="InterPro"/>
</dbReference>
<protein>
    <recommendedName>
        <fullName evidence="7">Zn(2)-C6 fungal-type domain-containing protein</fullName>
    </recommendedName>
</protein>
<dbReference type="Pfam" id="PF00172">
    <property type="entry name" value="Zn_clus"/>
    <property type="match status" value="1"/>
</dbReference>
<comment type="caution">
    <text evidence="4">The sequence shown here is derived from an EMBL/GenBank/DDBJ whole genome shotgun (WGS) entry which is preliminary data.</text>
</comment>
<dbReference type="SMART" id="SM00066">
    <property type="entry name" value="GAL4"/>
    <property type="match status" value="1"/>
</dbReference>
<dbReference type="Gene3D" id="3.30.50.10">
    <property type="entry name" value="Erythroid Transcription Factor GATA-1, subunit A"/>
    <property type="match status" value="1"/>
</dbReference>
<evidence type="ECO:0000313" key="6">
    <source>
        <dbReference type="Proteomes" id="UP000772434"/>
    </source>
</evidence>
<dbReference type="AlphaFoldDB" id="A0A9P5PEV6"/>
<proteinExistence type="predicted"/>
<dbReference type="Proteomes" id="UP000772434">
    <property type="component" value="Unassembled WGS sequence"/>
</dbReference>
<dbReference type="InterPro" id="IPR001138">
    <property type="entry name" value="Zn2Cys6_DnaBD"/>
</dbReference>
<dbReference type="PROSITE" id="PS00463">
    <property type="entry name" value="ZN2_CY6_FUNGAL_1"/>
    <property type="match status" value="1"/>
</dbReference>
<dbReference type="OrthoDB" id="515401at2759"/>
<dbReference type="InterPro" id="IPR013088">
    <property type="entry name" value="Znf_NHR/GATA"/>
</dbReference>
<name>A0A9P5PEV6_9AGAR</name>
<dbReference type="GO" id="GO:0000981">
    <property type="term" value="F:DNA-binding transcription factor activity, RNA polymerase II-specific"/>
    <property type="evidence" value="ECO:0007669"/>
    <property type="project" value="InterPro"/>
</dbReference>
<evidence type="ECO:0000259" key="2">
    <source>
        <dbReference type="PROSITE" id="PS50048"/>
    </source>
</evidence>
<reference evidence="4" key="1">
    <citation type="submission" date="2020-11" db="EMBL/GenBank/DDBJ databases">
        <authorList>
            <consortium name="DOE Joint Genome Institute"/>
            <person name="Ahrendt S."/>
            <person name="Riley R."/>
            <person name="Andreopoulos W."/>
            <person name="Labutti K."/>
            <person name="Pangilinan J."/>
            <person name="Ruiz-Duenas F.J."/>
            <person name="Barrasa J.M."/>
            <person name="Sanchez-Garcia M."/>
            <person name="Camarero S."/>
            <person name="Miyauchi S."/>
            <person name="Serrano A."/>
            <person name="Linde D."/>
            <person name="Babiker R."/>
            <person name="Drula E."/>
            <person name="Ayuso-Fernandez I."/>
            <person name="Pacheco R."/>
            <person name="Padilla G."/>
            <person name="Ferreira P."/>
            <person name="Barriuso J."/>
            <person name="Kellner H."/>
            <person name="Castanera R."/>
            <person name="Alfaro M."/>
            <person name="Ramirez L."/>
            <person name="Pisabarro A.G."/>
            <person name="Kuo A."/>
            <person name="Tritt A."/>
            <person name="Lipzen A."/>
            <person name="He G."/>
            <person name="Yan M."/>
            <person name="Ng V."/>
            <person name="Cullen D."/>
            <person name="Martin F."/>
            <person name="Rosso M.-N."/>
            <person name="Henrissat B."/>
            <person name="Hibbett D."/>
            <person name="Martinez A.T."/>
            <person name="Grigoriev I.V."/>
        </authorList>
    </citation>
    <scope>NUCLEOTIDE SEQUENCE</scope>
    <source>
        <strain evidence="4">AH 40177</strain>
    </source>
</reference>
<accession>A0A9P5PEV6</accession>
<evidence type="ECO:0000313" key="5">
    <source>
        <dbReference type="EMBL" id="KAF9067991.1"/>
    </source>
</evidence>
<keyword evidence="1" id="KW-0863">Zinc-finger</keyword>
<feature type="domain" description="Zn(2)-C6 fungal-type" evidence="2">
    <location>
        <begin position="37"/>
        <end position="71"/>
    </location>
</feature>
<keyword evidence="1" id="KW-0479">Metal-binding</keyword>
<feature type="domain" description="GATA-type" evidence="3">
    <location>
        <begin position="130"/>
        <end position="183"/>
    </location>
</feature>
<dbReference type="Pfam" id="PF00320">
    <property type="entry name" value="GATA"/>
    <property type="match status" value="1"/>
</dbReference>
<evidence type="ECO:0008006" key="7">
    <source>
        <dbReference type="Google" id="ProtNLM"/>
    </source>
</evidence>
<dbReference type="EMBL" id="JADNRY010000182">
    <property type="protein sequence ID" value="KAF9062066.1"/>
    <property type="molecule type" value="Genomic_DNA"/>
</dbReference>
<dbReference type="SMART" id="SM00401">
    <property type="entry name" value="ZnF_GATA"/>
    <property type="match status" value="1"/>
</dbReference>
<dbReference type="SUPFAM" id="SSF57716">
    <property type="entry name" value="Glucocorticoid receptor-like (DNA-binding domain)"/>
    <property type="match status" value="1"/>
</dbReference>
<organism evidence="4 6">
    <name type="scientific">Rhodocollybia butyracea</name>
    <dbReference type="NCBI Taxonomy" id="206335"/>
    <lineage>
        <taxon>Eukaryota</taxon>
        <taxon>Fungi</taxon>
        <taxon>Dikarya</taxon>
        <taxon>Basidiomycota</taxon>
        <taxon>Agaricomycotina</taxon>
        <taxon>Agaricomycetes</taxon>
        <taxon>Agaricomycetidae</taxon>
        <taxon>Agaricales</taxon>
        <taxon>Marasmiineae</taxon>
        <taxon>Omphalotaceae</taxon>
        <taxon>Rhodocollybia</taxon>
    </lineage>
</organism>
<gene>
    <name evidence="5" type="ORF">BDP27DRAFT_1328108</name>
    <name evidence="4" type="ORF">BDP27DRAFT_1337121</name>
</gene>
<dbReference type="GO" id="GO:0008270">
    <property type="term" value="F:zinc ion binding"/>
    <property type="evidence" value="ECO:0007669"/>
    <property type="project" value="UniProtKB-KW"/>
</dbReference>
<dbReference type="CDD" id="cd00202">
    <property type="entry name" value="ZnF_GATA"/>
    <property type="match status" value="1"/>
</dbReference>
<keyword evidence="6" id="KW-1185">Reference proteome</keyword>
<sequence>MSFQTTIALTAGAVPATTEHLGLQARHRQAGRIVTSACDRCWGKKRKCEMIKGRPDICRGCRRNKAGPCTFNRPPSQPATIVLDEDRFVRTTPSSSDYLEASPRLCKRCHDKPCICLCDTRTKWKLLSAADSGRQCLNCGVKHTTQWRRGPNNQVNCNKCGLYYFYHGRPRAYHSAQGRIDSKSLKSSKIYTNKISIVPNEFNQPVMSSPQPISAGSEQTNIYESQMSTLSGRFKTLAHNPAFAYGYAYNKSFDFANITTMDTIGTNQDVGSSTYYSSSNAGSIDLCITPYTVNEDKSRASTLSTGLAYNSAFAYSNKLDYTYNNPCDAASPYYSSLNTSMNHSTNTMATDFNVGSSAKTMYSEYLADTRGISRMAASACGTGSSVTTYYSDDRCSDYSNVIATGTNDLARASSFPFDVRNISYKSKSSANPVS</sequence>